<dbReference type="Proteomes" id="UP000249891">
    <property type="component" value="Unassembled WGS sequence"/>
</dbReference>
<sequence>MYTIKSSDFFKKGGINTALTAIEVVKNIADDYSSDHRLYVIYALNYKIEFSFNENTSIHYLMVEKFVGKEKYLSPYCMFIDDMSIFDKTLSEIVATYKKEPNEYHNITIGDAVLCFDNGKVDSLYYLP</sequence>
<proteinExistence type="predicted"/>
<dbReference type="RefSeq" id="WP_002672089.1">
    <property type="nucleotide sequence ID" value="NZ_CP085961.1"/>
</dbReference>
<protein>
    <submittedName>
        <fullName evidence="1">Uncharacterized protein</fullName>
    </submittedName>
</protein>
<gene>
    <name evidence="1" type="ORF">NCTC11546_00180</name>
</gene>
<evidence type="ECO:0000313" key="2">
    <source>
        <dbReference type="Proteomes" id="UP000249891"/>
    </source>
</evidence>
<organism evidence="1 2">
    <name type="scientific">Capnocytophaga ochracea</name>
    <dbReference type="NCBI Taxonomy" id="1018"/>
    <lineage>
        <taxon>Bacteria</taxon>
        <taxon>Pseudomonadati</taxon>
        <taxon>Bacteroidota</taxon>
        <taxon>Flavobacteriia</taxon>
        <taxon>Flavobacteriales</taxon>
        <taxon>Flavobacteriaceae</taxon>
        <taxon>Capnocytophaga</taxon>
    </lineage>
</organism>
<name>A0A2X2R7C3_CAPOC</name>
<accession>A0A2X2R7C3</accession>
<evidence type="ECO:0000313" key="1">
    <source>
        <dbReference type="EMBL" id="SQA76978.1"/>
    </source>
</evidence>
<dbReference type="EMBL" id="UARG01000017">
    <property type="protein sequence ID" value="SQA76978.1"/>
    <property type="molecule type" value="Genomic_DNA"/>
</dbReference>
<reference evidence="1 2" key="1">
    <citation type="submission" date="2018-06" db="EMBL/GenBank/DDBJ databases">
        <authorList>
            <consortium name="Pathogen Informatics"/>
            <person name="Doyle S."/>
        </authorList>
    </citation>
    <scope>NUCLEOTIDE SEQUENCE [LARGE SCALE GENOMIC DNA]</scope>
    <source>
        <strain evidence="1 2">NCTC11546</strain>
    </source>
</reference>
<dbReference type="AlphaFoldDB" id="A0A2X2R7C3"/>